<gene>
    <name evidence="8" type="ORF">Sste5346_008269</name>
</gene>
<feature type="transmembrane region" description="Helical" evidence="6">
    <location>
        <begin position="112"/>
        <end position="132"/>
    </location>
</feature>
<comment type="caution">
    <text evidence="8">The sequence shown here is derived from an EMBL/GenBank/DDBJ whole genome shotgun (WGS) entry which is preliminary data.</text>
</comment>
<feature type="transmembrane region" description="Helical" evidence="6">
    <location>
        <begin position="200"/>
        <end position="222"/>
    </location>
</feature>
<dbReference type="EMBL" id="JAWCUI010000062">
    <property type="protein sequence ID" value="KAL1890441.1"/>
    <property type="molecule type" value="Genomic_DNA"/>
</dbReference>
<feature type="compositionally biased region" description="Basic and acidic residues" evidence="5">
    <location>
        <begin position="1"/>
        <end position="22"/>
    </location>
</feature>
<reference evidence="8 9" key="1">
    <citation type="journal article" date="2024" name="IMA Fungus">
        <title>IMA Genome - F19 : A genome assembly and annotation guide to empower mycologists, including annotated draft genome sequences of Ceratocystis pirilliformis, Diaporthe australafricana, Fusarium ophioides, Paecilomyces lecythidis, and Sporothrix stenoceras.</title>
        <authorList>
            <person name="Aylward J."/>
            <person name="Wilson A.M."/>
            <person name="Visagie C.M."/>
            <person name="Spraker J."/>
            <person name="Barnes I."/>
            <person name="Buitendag C."/>
            <person name="Ceriani C."/>
            <person name="Del Mar Angel L."/>
            <person name="du Plessis D."/>
            <person name="Fuchs T."/>
            <person name="Gasser K."/>
            <person name="Kramer D."/>
            <person name="Li W."/>
            <person name="Munsamy K."/>
            <person name="Piso A."/>
            <person name="Price J.L."/>
            <person name="Sonnekus B."/>
            <person name="Thomas C."/>
            <person name="van der Nest A."/>
            <person name="van Dijk A."/>
            <person name="van Heerden A."/>
            <person name="van Vuuren N."/>
            <person name="Yilmaz N."/>
            <person name="Duong T.A."/>
            <person name="van der Merwe N.A."/>
            <person name="Wingfield M.J."/>
            <person name="Wingfield B.D."/>
        </authorList>
    </citation>
    <scope>NUCLEOTIDE SEQUENCE [LARGE SCALE GENOMIC DNA]</scope>
    <source>
        <strain evidence="8 9">CMW 5346</strain>
    </source>
</reference>
<evidence type="ECO:0000256" key="4">
    <source>
        <dbReference type="ARBA" id="ARBA00023136"/>
    </source>
</evidence>
<dbReference type="PANTHER" id="PTHR23502">
    <property type="entry name" value="MAJOR FACILITATOR SUPERFAMILY"/>
    <property type="match status" value="1"/>
</dbReference>
<dbReference type="SUPFAM" id="SSF103473">
    <property type="entry name" value="MFS general substrate transporter"/>
    <property type="match status" value="1"/>
</dbReference>
<feature type="transmembrane region" description="Helical" evidence="6">
    <location>
        <begin position="482"/>
        <end position="504"/>
    </location>
</feature>
<feature type="transmembrane region" description="Helical" evidence="6">
    <location>
        <begin position="390"/>
        <end position="412"/>
    </location>
</feature>
<feature type="transmembrane region" description="Helical" evidence="6">
    <location>
        <begin position="457"/>
        <end position="476"/>
    </location>
</feature>
<feature type="transmembrane region" description="Helical" evidence="6">
    <location>
        <begin position="349"/>
        <end position="369"/>
    </location>
</feature>
<dbReference type="InterPro" id="IPR020846">
    <property type="entry name" value="MFS_dom"/>
</dbReference>
<evidence type="ECO:0000313" key="9">
    <source>
        <dbReference type="Proteomes" id="UP001583186"/>
    </source>
</evidence>
<evidence type="ECO:0000259" key="7">
    <source>
        <dbReference type="PROSITE" id="PS50850"/>
    </source>
</evidence>
<name>A0ABR3YRB5_9PEZI</name>
<feature type="domain" description="Major facilitator superfamily (MFS) profile" evidence="7">
    <location>
        <begin position="74"/>
        <end position="509"/>
    </location>
</feature>
<dbReference type="Pfam" id="PF07690">
    <property type="entry name" value="MFS_1"/>
    <property type="match status" value="1"/>
</dbReference>
<feature type="transmembrane region" description="Helical" evidence="6">
    <location>
        <begin position="307"/>
        <end position="329"/>
    </location>
</feature>
<dbReference type="PANTHER" id="PTHR23502:SF139">
    <property type="entry name" value="MAJOR FACILITATOR SUPERFAMILY (MFS) PROFILE DOMAIN-CONTAINING PROTEIN-RELATED"/>
    <property type="match status" value="1"/>
</dbReference>
<keyword evidence="9" id="KW-1185">Reference proteome</keyword>
<evidence type="ECO:0000256" key="2">
    <source>
        <dbReference type="ARBA" id="ARBA00022692"/>
    </source>
</evidence>
<protein>
    <recommendedName>
        <fullName evidence="7">Major facilitator superfamily (MFS) profile domain-containing protein</fullName>
    </recommendedName>
</protein>
<evidence type="ECO:0000256" key="5">
    <source>
        <dbReference type="SAM" id="MobiDB-lite"/>
    </source>
</evidence>
<evidence type="ECO:0000313" key="8">
    <source>
        <dbReference type="EMBL" id="KAL1890441.1"/>
    </source>
</evidence>
<dbReference type="Gene3D" id="1.20.1250.20">
    <property type="entry name" value="MFS general substrate transporter like domains"/>
    <property type="match status" value="1"/>
</dbReference>
<keyword evidence="4 6" id="KW-0472">Membrane</keyword>
<dbReference type="InterPro" id="IPR036259">
    <property type="entry name" value="MFS_trans_sf"/>
</dbReference>
<feature type="transmembrane region" description="Helical" evidence="6">
    <location>
        <begin position="72"/>
        <end position="92"/>
    </location>
</feature>
<evidence type="ECO:0000256" key="1">
    <source>
        <dbReference type="ARBA" id="ARBA00004141"/>
    </source>
</evidence>
<comment type="subcellular location">
    <subcellularLocation>
        <location evidence="1">Membrane</location>
        <topology evidence="1">Multi-pass membrane protein</topology>
    </subcellularLocation>
</comment>
<dbReference type="Proteomes" id="UP001583186">
    <property type="component" value="Unassembled WGS sequence"/>
</dbReference>
<dbReference type="PROSITE" id="PS00216">
    <property type="entry name" value="SUGAR_TRANSPORT_1"/>
    <property type="match status" value="1"/>
</dbReference>
<accession>A0ABR3YRB5</accession>
<feature type="transmembrane region" description="Helical" evidence="6">
    <location>
        <begin position="424"/>
        <end position="445"/>
    </location>
</feature>
<sequence length="534" mass="59515">MEKPTIIDPSVEEKMPVSDSDKAGSTVGGIVTNNVDAINSLATRLDPAGNPLSPTPTSDLLDPLNWPLWRKYVCIAIACFSYFLMTYLTTAPIPSFFLLEDQFNATYNQTNWTFAISAFGLIFGPLLSGGLADIYGRRICMIVTTSITLLATGCTSIQSQSLGAYMFERFLQGLGAGSACNLGLSIINDVSFQHERGQRVGLWAIAANTGTFLGGVFGGFLVSINQYWVAYQVTIAYGVLWLLTVFFLPETLYPRRQMLNVEFGPAGSNSIEAPSPRTSKLPFFNVHKIAGLTYPKIYSPWVVVFRLWCYPTIVLSIMSYVFFQYWWIISLMTIEPLAYEDKSPQVQGLLFLGFVVGLIFAEVFCSGHASDKLVLYLVKRSPTGERTPEMRLWLGYPAAVISAIGCGLWGLSVDREWHWMLGQLTFFLYAVGLQVGNTVLTTYMVDNYPTYANELSIFYSCIINLSAFLVPWFIYAWVEFNGYTWCFAIQGILCILVIPAYIALQKYGAKWRKPANFGVYNEDEYDPTVAVAGV</sequence>
<keyword evidence="3 6" id="KW-1133">Transmembrane helix</keyword>
<keyword evidence="2 6" id="KW-0812">Transmembrane</keyword>
<dbReference type="PROSITE" id="PS50850">
    <property type="entry name" value="MFS"/>
    <property type="match status" value="1"/>
</dbReference>
<feature type="transmembrane region" description="Helical" evidence="6">
    <location>
        <begin position="228"/>
        <end position="248"/>
    </location>
</feature>
<evidence type="ECO:0000256" key="3">
    <source>
        <dbReference type="ARBA" id="ARBA00022989"/>
    </source>
</evidence>
<organism evidence="8 9">
    <name type="scientific">Sporothrix stenoceras</name>
    <dbReference type="NCBI Taxonomy" id="5173"/>
    <lineage>
        <taxon>Eukaryota</taxon>
        <taxon>Fungi</taxon>
        <taxon>Dikarya</taxon>
        <taxon>Ascomycota</taxon>
        <taxon>Pezizomycotina</taxon>
        <taxon>Sordariomycetes</taxon>
        <taxon>Sordariomycetidae</taxon>
        <taxon>Ophiostomatales</taxon>
        <taxon>Ophiostomataceae</taxon>
        <taxon>Sporothrix</taxon>
    </lineage>
</organism>
<feature type="region of interest" description="Disordered" evidence="5">
    <location>
        <begin position="1"/>
        <end position="24"/>
    </location>
</feature>
<evidence type="ECO:0000256" key="6">
    <source>
        <dbReference type="SAM" id="Phobius"/>
    </source>
</evidence>
<dbReference type="InterPro" id="IPR005829">
    <property type="entry name" value="Sugar_transporter_CS"/>
</dbReference>
<proteinExistence type="predicted"/>
<dbReference type="InterPro" id="IPR011701">
    <property type="entry name" value="MFS"/>
</dbReference>